<proteinExistence type="predicted"/>
<name>A0A242JVR8_9ENTE</name>
<protein>
    <submittedName>
        <fullName evidence="1">Uncharacterized protein</fullName>
    </submittedName>
</protein>
<keyword evidence="2" id="KW-1185">Reference proteome</keyword>
<dbReference type="EMBL" id="NGMO01000005">
    <property type="protein sequence ID" value="OTP06901.1"/>
    <property type="molecule type" value="Genomic_DNA"/>
</dbReference>
<sequence>MIKSKIITLFVTIGMLASVMIFSVLGVSESVFASEDHERTTTGAKSYQTDLFNDAVINYRNTAKINQFVENNEQIVQLLDKNNNVLAAEITNLQTLETLAVTRTVNEVIVEKKEKNNDGEYRQITEKYPLIVENSEENGLDDLSNNLLRLKYTSWSYTNLAVGKNVFASLVNIGIAALITFTAGVFGIGTAAADFLLEYMGAYGLPSGAAIASALDTSGNGWIGLYVREVWNDSWTVYYGTQHRTM</sequence>
<dbReference type="AlphaFoldDB" id="A0A242JVR8"/>
<dbReference type="RefSeq" id="WP_086285624.1">
    <property type="nucleotide sequence ID" value="NZ_NGMO01000005.1"/>
</dbReference>
<comment type="caution">
    <text evidence="1">The sequence shown here is derived from an EMBL/GenBank/DDBJ whole genome shotgun (WGS) entry which is preliminary data.</text>
</comment>
<dbReference type="Proteomes" id="UP000194933">
    <property type="component" value="Unassembled WGS sequence"/>
</dbReference>
<reference evidence="1 2" key="1">
    <citation type="submission" date="2017-05" db="EMBL/GenBank/DDBJ databases">
        <title>The Genome Sequence of Enterococcus sp. 10A9_DIV0425.</title>
        <authorList>
            <consortium name="The Broad Institute Genomics Platform"/>
            <consortium name="The Broad Institute Genomic Center for Infectious Diseases"/>
            <person name="Earl A."/>
            <person name="Manson A."/>
            <person name="Schwartman J."/>
            <person name="Gilmore M."/>
            <person name="Abouelleil A."/>
            <person name="Cao P."/>
            <person name="Chapman S."/>
            <person name="Cusick C."/>
            <person name="Shea T."/>
            <person name="Young S."/>
            <person name="Neafsey D."/>
            <person name="Nusbaum C."/>
            <person name="Birren B."/>
        </authorList>
    </citation>
    <scope>NUCLEOTIDE SEQUENCE [LARGE SCALE GENOMIC DNA]</scope>
    <source>
        <strain evidence="1 2">10A9_DIV0425</strain>
    </source>
</reference>
<gene>
    <name evidence="1" type="ORF">A5844_002607</name>
</gene>
<evidence type="ECO:0000313" key="1">
    <source>
        <dbReference type="EMBL" id="OTP06901.1"/>
    </source>
</evidence>
<accession>A0A242JVR8</accession>
<organism evidence="1 2">
    <name type="scientific">Candidatus Enterococcus wittei</name>
    <dbReference type="NCBI Taxonomy" id="1987383"/>
    <lineage>
        <taxon>Bacteria</taxon>
        <taxon>Bacillati</taxon>
        <taxon>Bacillota</taxon>
        <taxon>Bacilli</taxon>
        <taxon>Lactobacillales</taxon>
        <taxon>Enterococcaceae</taxon>
        <taxon>Enterococcus</taxon>
    </lineage>
</organism>
<evidence type="ECO:0000313" key="2">
    <source>
        <dbReference type="Proteomes" id="UP000194933"/>
    </source>
</evidence>